<accession>A0AAD8EMD2</accession>
<reference evidence="1" key="1">
    <citation type="journal article" date="2023" name="IScience">
        <title>Live-bearing cockroach genome reveals convergent evolutionary mechanisms linked to viviparity in insects and beyond.</title>
        <authorList>
            <person name="Fouks B."/>
            <person name="Harrison M.C."/>
            <person name="Mikhailova A.A."/>
            <person name="Marchal E."/>
            <person name="English S."/>
            <person name="Carruthers M."/>
            <person name="Jennings E.C."/>
            <person name="Chiamaka E.L."/>
            <person name="Frigard R.A."/>
            <person name="Pippel M."/>
            <person name="Attardo G.M."/>
            <person name="Benoit J.B."/>
            <person name="Bornberg-Bauer E."/>
            <person name="Tobe S.S."/>
        </authorList>
    </citation>
    <scope>NUCLEOTIDE SEQUENCE</scope>
    <source>
        <strain evidence="1">Stay&amp;Tobe</strain>
    </source>
</reference>
<dbReference type="Proteomes" id="UP001233999">
    <property type="component" value="Unassembled WGS sequence"/>
</dbReference>
<evidence type="ECO:0000313" key="2">
    <source>
        <dbReference type="Proteomes" id="UP001233999"/>
    </source>
</evidence>
<protein>
    <submittedName>
        <fullName evidence="1">Uncharacterized protein</fullName>
    </submittedName>
</protein>
<dbReference type="AlphaFoldDB" id="A0AAD8EMD2"/>
<feature type="non-terminal residue" evidence="1">
    <location>
        <position position="59"/>
    </location>
</feature>
<comment type="caution">
    <text evidence="1">The sequence shown here is derived from an EMBL/GenBank/DDBJ whole genome shotgun (WGS) entry which is preliminary data.</text>
</comment>
<organism evidence="1 2">
    <name type="scientific">Diploptera punctata</name>
    <name type="common">Pacific beetle cockroach</name>
    <dbReference type="NCBI Taxonomy" id="6984"/>
    <lineage>
        <taxon>Eukaryota</taxon>
        <taxon>Metazoa</taxon>
        <taxon>Ecdysozoa</taxon>
        <taxon>Arthropoda</taxon>
        <taxon>Hexapoda</taxon>
        <taxon>Insecta</taxon>
        <taxon>Pterygota</taxon>
        <taxon>Neoptera</taxon>
        <taxon>Polyneoptera</taxon>
        <taxon>Dictyoptera</taxon>
        <taxon>Blattodea</taxon>
        <taxon>Blaberoidea</taxon>
        <taxon>Blaberidae</taxon>
        <taxon>Diplopterinae</taxon>
        <taxon>Diploptera</taxon>
    </lineage>
</organism>
<proteinExistence type="predicted"/>
<keyword evidence="2" id="KW-1185">Reference proteome</keyword>
<name>A0AAD8EMD2_DIPPU</name>
<dbReference type="EMBL" id="JASPKZ010002688">
    <property type="protein sequence ID" value="KAJ9595139.1"/>
    <property type="molecule type" value="Genomic_DNA"/>
</dbReference>
<gene>
    <name evidence="1" type="ORF">L9F63_013547</name>
</gene>
<evidence type="ECO:0000313" key="1">
    <source>
        <dbReference type="EMBL" id="KAJ9595139.1"/>
    </source>
</evidence>
<sequence>MLRLLSYRLVHTGSTVYLKQMVMHLNLNACTAHNIRTDVNHILERFKTRPPSEHVRAFW</sequence>
<reference evidence="1" key="2">
    <citation type="submission" date="2023-05" db="EMBL/GenBank/DDBJ databases">
        <authorList>
            <person name="Fouks B."/>
        </authorList>
    </citation>
    <scope>NUCLEOTIDE SEQUENCE</scope>
    <source>
        <strain evidence="1">Stay&amp;Tobe</strain>
        <tissue evidence="1">Testes</tissue>
    </source>
</reference>